<keyword evidence="4" id="KW-0812">Transmembrane</keyword>
<dbReference type="Proteomes" id="UP000464624">
    <property type="component" value="Chromosome"/>
</dbReference>
<evidence type="ECO:0000256" key="3">
    <source>
        <dbReference type="SAM" id="MobiDB-lite"/>
    </source>
</evidence>
<dbReference type="AlphaFoldDB" id="A0AAD1H5S7"/>
<feature type="compositionally biased region" description="Basic and acidic residues" evidence="3">
    <location>
        <begin position="80"/>
        <end position="89"/>
    </location>
</feature>
<evidence type="ECO:0008006" key="7">
    <source>
        <dbReference type="Google" id="ProtNLM"/>
    </source>
</evidence>
<evidence type="ECO:0000256" key="4">
    <source>
        <dbReference type="SAM" id="Phobius"/>
    </source>
</evidence>
<dbReference type="KEGG" id="mxe:MYXE_47160"/>
<feature type="compositionally biased region" description="Basic and acidic residues" evidence="3">
    <location>
        <begin position="23"/>
        <end position="32"/>
    </location>
</feature>
<dbReference type="PANTHER" id="PTHR37042:SF4">
    <property type="entry name" value="OUTER MEMBRANE PROTEIN RV1973"/>
    <property type="match status" value="1"/>
</dbReference>
<evidence type="ECO:0000256" key="2">
    <source>
        <dbReference type="ARBA" id="ARBA00023136"/>
    </source>
</evidence>
<evidence type="ECO:0000256" key="1">
    <source>
        <dbReference type="ARBA" id="ARBA00004370"/>
    </source>
</evidence>
<gene>
    <name evidence="5" type="ORF">MYXE_47160</name>
</gene>
<name>A0AAD1H5S7_MYCXE</name>
<protein>
    <recommendedName>
        <fullName evidence="7">Mce associated membrane protein</fullName>
    </recommendedName>
</protein>
<organism evidence="5 6">
    <name type="scientific">Mycobacterium xenopi</name>
    <dbReference type="NCBI Taxonomy" id="1789"/>
    <lineage>
        <taxon>Bacteria</taxon>
        <taxon>Bacillati</taxon>
        <taxon>Actinomycetota</taxon>
        <taxon>Actinomycetes</taxon>
        <taxon>Mycobacteriales</taxon>
        <taxon>Mycobacteriaceae</taxon>
        <taxon>Mycobacterium</taxon>
    </lineage>
</organism>
<sequence length="287" mass="30456">MEGDAGASRLNPADADDSSFSEVKAEDSKESEVGTDQTTTEVKAEDSKESEVATDQTTTEVKAEDSKESEVGTDQTTTEVKAEDSKESEVGTDQTTTEVKAEDSKESEVGTEAESEGVEGSPSRLDRRWFIGITAALVLLAGGVGAGGYLALRAHQHSRTLARDDAAAIQAAKECVSATQAPDTSAMAESARKIIECSTGDFGAQAALYSGLLVDAYQAANARVQVSDMRAAVERNNNDGSIDVLVALRVKVTNAEAKEQESGYRLRVKMASDEGRYKISKLEQVTK</sequence>
<keyword evidence="4" id="KW-1133">Transmembrane helix</keyword>
<feature type="region of interest" description="Disordered" evidence="3">
    <location>
        <begin position="1"/>
        <end position="122"/>
    </location>
</feature>
<feature type="compositionally biased region" description="Basic and acidic residues" evidence="3">
    <location>
        <begin position="99"/>
        <end position="108"/>
    </location>
</feature>
<evidence type="ECO:0000313" key="6">
    <source>
        <dbReference type="Proteomes" id="UP000464624"/>
    </source>
</evidence>
<keyword evidence="2 4" id="KW-0472">Membrane</keyword>
<feature type="compositionally biased region" description="Basic and acidic residues" evidence="3">
    <location>
        <begin position="61"/>
        <end position="70"/>
    </location>
</feature>
<proteinExistence type="predicted"/>
<accession>A0AAD1H5S7</accession>
<reference evidence="5 6" key="1">
    <citation type="submission" date="2019-12" db="EMBL/GenBank/DDBJ databases">
        <title>Complete genome sequence of Mycolicibacterium xenopi str. JCM15661T.</title>
        <authorList>
            <person name="Yoshida M."/>
            <person name="Fukano H."/>
            <person name="Asakura T."/>
            <person name="Hoshino Y."/>
        </authorList>
    </citation>
    <scope>NUCLEOTIDE SEQUENCE [LARGE SCALE GENOMIC DNA]</scope>
    <source>
        <strain evidence="5 6">JCM 15661T</strain>
    </source>
</reference>
<feature type="transmembrane region" description="Helical" evidence="4">
    <location>
        <begin position="129"/>
        <end position="152"/>
    </location>
</feature>
<feature type="compositionally biased region" description="Basic and acidic residues" evidence="3">
    <location>
        <begin position="42"/>
        <end position="51"/>
    </location>
</feature>
<dbReference type="EMBL" id="AP022314">
    <property type="protein sequence ID" value="BBU24926.1"/>
    <property type="molecule type" value="Genomic_DNA"/>
</dbReference>
<dbReference type="GO" id="GO:0016020">
    <property type="term" value="C:membrane"/>
    <property type="evidence" value="ECO:0007669"/>
    <property type="project" value="UniProtKB-SubCell"/>
</dbReference>
<comment type="subcellular location">
    <subcellularLocation>
        <location evidence="1">Membrane</location>
    </subcellularLocation>
</comment>
<evidence type="ECO:0000313" key="5">
    <source>
        <dbReference type="EMBL" id="BBU24926.1"/>
    </source>
</evidence>
<dbReference type="PANTHER" id="PTHR37042">
    <property type="entry name" value="OUTER MEMBRANE PROTEIN RV1973"/>
    <property type="match status" value="1"/>
</dbReference>